<dbReference type="Gene3D" id="3.40.50.1580">
    <property type="entry name" value="Nucleoside phosphorylase domain"/>
    <property type="match status" value="1"/>
</dbReference>
<name>A0A9P5AML7_9HYPO</name>
<evidence type="ECO:0000256" key="1">
    <source>
        <dbReference type="SAM" id="MobiDB-lite"/>
    </source>
</evidence>
<dbReference type="AlphaFoldDB" id="A0A9P5AML7"/>
<reference evidence="3" key="1">
    <citation type="journal article" date="2017" name="Mycologia">
        <title>Fusarium algeriense, sp. nov., a novel toxigenic crown rot pathogen of durum wheat from Algeria is nested in the Fusarium burgessii species complex.</title>
        <authorList>
            <person name="Laraba I."/>
            <person name="Keddad A."/>
            <person name="Boureghda H."/>
            <person name="Abdallah N."/>
            <person name="Vaughan M.M."/>
            <person name="Proctor R.H."/>
            <person name="Busman M."/>
            <person name="O'Donnell K."/>
        </authorList>
    </citation>
    <scope>NUCLEOTIDE SEQUENCE</scope>
    <source>
        <strain evidence="3">NRRL 25174</strain>
    </source>
</reference>
<dbReference type="SUPFAM" id="SSF53167">
    <property type="entry name" value="Purine and uridine phosphorylases"/>
    <property type="match status" value="1"/>
</dbReference>
<dbReference type="InterPro" id="IPR000845">
    <property type="entry name" value="Nucleoside_phosphorylase_d"/>
</dbReference>
<feature type="compositionally biased region" description="Low complexity" evidence="1">
    <location>
        <begin position="404"/>
        <end position="413"/>
    </location>
</feature>
<dbReference type="InterPro" id="IPR053137">
    <property type="entry name" value="NLR-like"/>
</dbReference>
<dbReference type="PANTHER" id="PTHR46082">
    <property type="entry name" value="ATP/GTP-BINDING PROTEIN-RELATED"/>
    <property type="match status" value="1"/>
</dbReference>
<dbReference type="PANTHER" id="PTHR46082:SF11">
    <property type="entry name" value="AAA+ ATPASE DOMAIN-CONTAINING PROTEIN-RELATED"/>
    <property type="match status" value="1"/>
</dbReference>
<dbReference type="Pfam" id="PF01048">
    <property type="entry name" value="PNP_UDP_1"/>
    <property type="match status" value="1"/>
</dbReference>
<dbReference type="Proteomes" id="UP000730481">
    <property type="component" value="Unassembled WGS sequence"/>
</dbReference>
<dbReference type="GO" id="GO:0003824">
    <property type="term" value="F:catalytic activity"/>
    <property type="evidence" value="ECO:0007669"/>
    <property type="project" value="InterPro"/>
</dbReference>
<dbReference type="OrthoDB" id="1577640at2759"/>
<accession>A0A9P5AML7</accession>
<evidence type="ECO:0000259" key="2">
    <source>
        <dbReference type="Pfam" id="PF01048"/>
    </source>
</evidence>
<proteinExistence type="predicted"/>
<gene>
    <name evidence="3" type="ORF">FBEOM_4728</name>
</gene>
<feature type="domain" description="Nucleoside phosphorylase" evidence="2">
    <location>
        <begin position="66"/>
        <end position="311"/>
    </location>
</feature>
<protein>
    <submittedName>
        <fullName evidence="3">Pfs domain protein</fullName>
    </submittedName>
</protein>
<keyword evidence="4" id="KW-1185">Reference proteome</keyword>
<organism evidence="3 4">
    <name type="scientific">Fusarium beomiforme</name>
    <dbReference type="NCBI Taxonomy" id="44412"/>
    <lineage>
        <taxon>Eukaryota</taxon>
        <taxon>Fungi</taxon>
        <taxon>Dikarya</taxon>
        <taxon>Ascomycota</taxon>
        <taxon>Pezizomycotina</taxon>
        <taxon>Sordariomycetes</taxon>
        <taxon>Hypocreomycetidae</taxon>
        <taxon>Hypocreales</taxon>
        <taxon>Nectriaceae</taxon>
        <taxon>Fusarium</taxon>
        <taxon>Fusarium burgessii species complex</taxon>
    </lineage>
</organism>
<evidence type="ECO:0000313" key="4">
    <source>
        <dbReference type="Proteomes" id="UP000730481"/>
    </source>
</evidence>
<dbReference type="CDD" id="cd09008">
    <property type="entry name" value="MTAN"/>
    <property type="match status" value="1"/>
</dbReference>
<dbReference type="GO" id="GO:0009116">
    <property type="term" value="P:nucleoside metabolic process"/>
    <property type="evidence" value="ECO:0007669"/>
    <property type="project" value="InterPro"/>
</dbReference>
<feature type="compositionally biased region" description="Gly residues" evidence="1">
    <location>
        <begin position="345"/>
        <end position="382"/>
    </location>
</feature>
<feature type="compositionally biased region" description="Basic and acidic residues" evidence="1">
    <location>
        <begin position="386"/>
        <end position="403"/>
    </location>
</feature>
<evidence type="ECO:0000313" key="3">
    <source>
        <dbReference type="EMBL" id="KAF4341379.1"/>
    </source>
</evidence>
<dbReference type="EMBL" id="PVQB02000197">
    <property type="protein sequence ID" value="KAF4341379.1"/>
    <property type="molecule type" value="Genomic_DNA"/>
</dbReference>
<reference evidence="3" key="2">
    <citation type="submission" date="2020-02" db="EMBL/GenBank/DDBJ databases">
        <title>Identification and distribution of gene clusters putatively required for synthesis of sphingolipid metabolism inhibitors in phylogenetically diverse species of the filamentous fungus Fusarium.</title>
        <authorList>
            <person name="Kim H.-S."/>
            <person name="Busman M."/>
            <person name="Brown D.W."/>
            <person name="Divon H."/>
            <person name="Uhlig S."/>
            <person name="Proctor R.H."/>
        </authorList>
    </citation>
    <scope>NUCLEOTIDE SEQUENCE</scope>
    <source>
        <strain evidence="3">NRRL 25174</strain>
    </source>
</reference>
<sequence length="413" mass="44178">MEKSIWEYHTAGDTTSQESIINNSPIPRRGKATLPYDHYNVGWICALYIELAATMAMLTEIHEPLAGRLHDSNTYTLGRIGPHNVVICCLPSYGTNNAAVVASHMSRTFPGIQVSMMIGIAGGVPTKADIRLGDVVVGIRVVQYDMGKTIEKGHFQRTGILNGPPQVLLTAIAKLRAQSISRPNRIASILSKKRFIRPDPASDQLFEATYEHVDGNNGCDSCDISKLVSRQKRDDDEPRIHYGTIASGNQVMRHGVTRDRLAAELDILCFEMEAAGIMNTLPCLVIRGICDYSDSHKNRQWQEYAAAAAAAYAADLLSFVHASDSSRDAAEGEHPSPFNRSLGGSARGGDARGGNASGGNARGGDARGGNARGGNARGGDASGGFARREDSYEGEARGGDARGGDAWAGTFGM</sequence>
<feature type="region of interest" description="Disordered" evidence="1">
    <location>
        <begin position="327"/>
        <end position="413"/>
    </location>
</feature>
<dbReference type="InterPro" id="IPR035994">
    <property type="entry name" value="Nucleoside_phosphorylase_sf"/>
</dbReference>
<comment type="caution">
    <text evidence="3">The sequence shown here is derived from an EMBL/GenBank/DDBJ whole genome shotgun (WGS) entry which is preliminary data.</text>
</comment>